<protein>
    <submittedName>
        <fullName evidence="1">Uncharacterized protein</fullName>
    </submittedName>
</protein>
<keyword evidence="2" id="KW-1185">Reference proteome</keyword>
<gene>
    <name evidence="1" type="ORF">DAI18_02130</name>
</gene>
<evidence type="ECO:0000313" key="2">
    <source>
        <dbReference type="Proteomes" id="UP000244173"/>
    </source>
</evidence>
<dbReference type="KEGG" id="maer:DAI18_02130"/>
<dbReference type="AlphaFoldDB" id="A0A2S0P6M2"/>
<dbReference type="EMBL" id="CP028519">
    <property type="protein sequence ID" value="AVY92971.1"/>
    <property type="molecule type" value="Genomic_DNA"/>
</dbReference>
<reference evidence="1 2" key="1">
    <citation type="submission" date="2018-04" db="EMBL/GenBank/DDBJ databases">
        <title>Denitrifier Microvirgula.</title>
        <authorList>
            <person name="Anderson E."/>
            <person name="Jang J."/>
            <person name="Ishii S."/>
        </authorList>
    </citation>
    <scope>NUCLEOTIDE SEQUENCE [LARGE SCALE GENOMIC DNA]</scope>
    <source>
        <strain evidence="1 2">BE2.4</strain>
    </source>
</reference>
<dbReference type="Proteomes" id="UP000244173">
    <property type="component" value="Chromosome"/>
</dbReference>
<name>A0A2S0P6M2_9NEIS</name>
<organism evidence="1 2">
    <name type="scientific">Microvirgula aerodenitrificans</name>
    <dbReference type="NCBI Taxonomy" id="57480"/>
    <lineage>
        <taxon>Bacteria</taxon>
        <taxon>Pseudomonadati</taxon>
        <taxon>Pseudomonadota</taxon>
        <taxon>Betaproteobacteria</taxon>
        <taxon>Neisseriales</taxon>
        <taxon>Aquaspirillaceae</taxon>
        <taxon>Microvirgula</taxon>
    </lineage>
</organism>
<dbReference type="RefSeq" id="WP_036386703.1">
    <property type="nucleotide sequence ID" value="NZ_CP028519.1"/>
</dbReference>
<dbReference type="STRING" id="1122240.GCA_000620105_03364"/>
<accession>A0A2S0P6M2</accession>
<evidence type="ECO:0000313" key="1">
    <source>
        <dbReference type="EMBL" id="AVY92971.1"/>
    </source>
</evidence>
<proteinExistence type="predicted"/>
<sequence>MSNIREASLSNVLDAVSSSTRKKTDTAAADWNAALVAAFAGLGATAQNTTTAAAGSSAAVSAAGAAGAVPSATTGKSTSESFLEYMAMSPREKVMARILAQLGISKEEYEAMPPEEKAKVAAKIEELMKKQAELQGGGDDAASTEEAAARLNASMISKYSDGEKLWLNLQA</sequence>